<dbReference type="RefSeq" id="XP_022735773.1">
    <property type="nucleotide sequence ID" value="XM_022880038.1"/>
</dbReference>
<evidence type="ECO:0000259" key="6">
    <source>
        <dbReference type="PROSITE" id="PS50102"/>
    </source>
</evidence>
<dbReference type="GeneID" id="111289194"/>
<dbReference type="GO" id="GO:0006397">
    <property type="term" value="P:mRNA processing"/>
    <property type="evidence" value="ECO:0007669"/>
    <property type="project" value="UniProtKB-KW"/>
</dbReference>
<dbReference type="OrthoDB" id="639027at2759"/>
<dbReference type="GO" id="GO:0003723">
    <property type="term" value="F:RNA binding"/>
    <property type="evidence" value="ECO:0007669"/>
    <property type="project" value="UniProtKB-UniRule"/>
</dbReference>
<feature type="region of interest" description="Disordered" evidence="5">
    <location>
        <begin position="93"/>
        <end position="119"/>
    </location>
</feature>
<evidence type="ECO:0000256" key="4">
    <source>
        <dbReference type="PROSITE-ProRule" id="PRU00176"/>
    </source>
</evidence>
<proteinExistence type="predicted"/>
<name>A0A6P5Y5Q7_DURZI</name>
<organism evidence="7 8">
    <name type="scientific">Durio zibethinus</name>
    <name type="common">Durian</name>
    <dbReference type="NCBI Taxonomy" id="66656"/>
    <lineage>
        <taxon>Eukaryota</taxon>
        <taxon>Viridiplantae</taxon>
        <taxon>Streptophyta</taxon>
        <taxon>Embryophyta</taxon>
        <taxon>Tracheophyta</taxon>
        <taxon>Spermatophyta</taxon>
        <taxon>Magnoliopsida</taxon>
        <taxon>eudicotyledons</taxon>
        <taxon>Gunneridae</taxon>
        <taxon>Pentapetalae</taxon>
        <taxon>rosids</taxon>
        <taxon>malvids</taxon>
        <taxon>Malvales</taxon>
        <taxon>Malvaceae</taxon>
        <taxon>Helicteroideae</taxon>
        <taxon>Durio</taxon>
    </lineage>
</organism>
<sequence length="173" mass="20177">MEEKASIYLVDNIHPIGREGELRELILQYERVLDYYIPLHRKQTRHSKFGFFRFKNLREVLAVIRALNGTIWHGWRLIVNLAKYERGARNNAGTKVASKHGRWKSAAPNQSSSGKNKPPYAEIVKATSAETMRQKASKREKGDLKIRTKKIETKEEMMGMLEDGKVWLSEWFF</sequence>
<reference evidence="8" key="1">
    <citation type="submission" date="2025-08" db="UniProtKB">
        <authorList>
            <consortium name="RefSeq"/>
        </authorList>
    </citation>
    <scope>IDENTIFICATION</scope>
    <source>
        <tissue evidence="8">Fruit stalk</tissue>
    </source>
</reference>
<dbReference type="KEGG" id="dzi:111289194"/>
<dbReference type="PROSITE" id="PS50102">
    <property type="entry name" value="RRM"/>
    <property type="match status" value="1"/>
</dbReference>
<dbReference type="GO" id="GO:0008380">
    <property type="term" value="P:RNA splicing"/>
    <property type="evidence" value="ECO:0007669"/>
    <property type="project" value="UniProtKB-KW"/>
</dbReference>
<evidence type="ECO:0000256" key="3">
    <source>
        <dbReference type="ARBA" id="ARBA00023187"/>
    </source>
</evidence>
<dbReference type="Proteomes" id="UP000515121">
    <property type="component" value="Unplaced"/>
</dbReference>
<evidence type="ECO:0000313" key="8">
    <source>
        <dbReference type="RefSeq" id="XP_022735773.1"/>
    </source>
</evidence>
<dbReference type="AlphaFoldDB" id="A0A6P5Y5Q7"/>
<evidence type="ECO:0000256" key="5">
    <source>
        <dbReference type="SAM" id="MobiDB-lite"/>
    </source>
</evidence>
<keyword evidence="4" id="KW-0694">RNA-binding</keyword>
<dbReference type="InterPro" id="IPR000504">
    <property type="entry name" value="RRM_dom"/>
</dbReference>
<evidence type="ECO:0000256" key="1">
    <source>
        <dbReference type="ARBA" id="ARBA00022664"/>
    </source>
</evidence>
<keyword evidence="7" id="KW-1185">Reference proteome</keyword>
<protein>
    <submittedName>
        <fullName evidence="8">Probable splicing factor, arginine/serine-rich 4</fullName>
    </submittedName>
</protein>
<keyword evidence="3" id="KW-0508">mRNA splicing</keyword>
<dbReference type="InterPro" id="IPR050907">
    <property type="entry name" value="SRSF"/>
</dbReference>
<dbReference type="SMART" id="SM00360">
    <property type="entry name" value="RRM"/>
    <property type="match status" value="1"/>
</dbReference>
<dbReference type="Gene3D" id="3.30.70.330">
    <property type="match status" value="1"/>
</dbReference>
<gene>
    <name evidence="8" type="primary">LOC111289194</name>
</gene>
<evidence type="ECO:0000256" key="2">
    <source>
        <dbReference type="ARBA" id="ARBA00022728"/>
    </source>
</evidence>
<evidence type="ECO:0000313" key="7">
    <source>
        <dbReference type="Proteomes" id="UP000515121"/>
    </source>
</evidence>
<feature type="domain" description="RRM" evidence="6">
    <location>
        <begin position="6"/>
        <end position="84"/>
    </location>
</feature>
<dbReference type="GO" id="GO:0005681">
    <property type="term" value="C:spliceosomal complex"/>
    <property type="evidence" value="ECO:0007669"/>
    <property type="project" value="UniProtKB-KW"/>
</dbReference>
<keyword evidence="1" id="KW-0507">mRNA processing</keyword>
<dbReference type="SUPFAM" id="SSF54928">
    <property type="entry name" value="RNA-binding domain, RBD"/>
    <property type="match status" value="1"/>
</dbReference>
<keyword evidence="2" id="KW-0747">Spliceosome</keyword>
<dbReference type="PANTHER" id="PTHR23147">
    <property type="entry name" value="SERINE/ARGININE RICH SPLICING FACTOR"/>
    <property type="match status" value="1"/>
</dbReference>
<dbReference type="InterPro" id="IPR035979">
    <property type="entry name" value="RBD_domain_sf"/>
</dbReference>
<dbReference type="Pfam" id="PF00076">
    <property type="entry name" value="RRM_1"/>
    <property type="match status" value="1"/>
</dbReference>
<accession>A0A6P5Y5Q7</accession>
<dbReference type="InterPro" id="IPR012677">
    <property type="entry name" value="Nucleotide-bd_a/b_plait_sf"/>
</dbReference>